<gene>
    <name evidence="2" type="ORF">CQA57_04400</name>
</gene>
<organism evidence="2 3">
    <name type="scientific">Helicobacter anseris</name>
    <dbReference type="NCBI Taxonomy" id="375926"/>
    <lineage>
        <taxon>Bacteria</taxon>
        <taxon>Pseudomonadati</taxon>
        <taxon>Campylobacterota</taxon>
        <taxon>Epsilonproteobacteria</taxon>
        <taxon>Campylobacterales</taxon>
        <taxon>Helicobacteraceae</taxon>
        <taxon>Helicobacter</taxon>
    </lineage>
</organism>
<dbReference type="RefSeq" id="WP_115579019.1">
    <property type="nucleotide sequence ID" value="NZ_NXLX01000008.1"/>
</dbReference>
<dbReference type="PROSITE" id="PS51996">
    <property type="entry name" value="TR_MART"/>
    <property type="match status" value="1"/>
</dbReference>
<dbReference type="InterPro" id="IPR003540">
    <property type="entry name" value="ADP-ribosyltransferase"/>
</dbReference>
<name>A0A3D8JAI9_9HELI</name>
<sequence length="271" mass="32094">MKKLFVLMMIVFQMVCYASKHDDYDDDKDFRISIVLPQEGSKPTYREFKSGEEAIKWYKQLYEGIKFTQEDKDIVKFYTDGHFVLINKTLRNGNPLEKLTKEEQEQVKKLDEALSKTIVFQDLITYRYETLGLLTRLYDKEKFDLQEIYSGGKFTPEARHLLEGLSGKKYKDYGFMSTTVIRNSTFQTRPIELVIKVPRFSHALFASLKDFAAFPTQYELLFPRDRLLIFEKYEISKDMTRLTIYAMMAPLCWNIKDCPDLEEDNIKKPYE</sequence>
<evidence type="ECO:0000313" key="2">
    <source>
        <dbReference type="EMBL" id="RDU73911.1"/>
    </source>
</evidence>
<keyword evidence="3" id="KW-1185">Reference proteome</keyword>
<dbReference type="GO" id="GO:0005576">
    <property type="term" value="C:extracellular region"/>
    <property type="evidence" value="ECO:0007669"/>
    <property type="project" value="InterPro"/>
</dbReference>
<comment type="caution">
    <text evidence="2">The sequence shown here is derived from an EMBL/GenBank/DDBJ whole genome shotgun (WGS) entry which is preliminary data.</text>
</comment>
<evidence type="ECO:0000313" key="3">
    <source>
        <dbReference type="Proteomes" id="UP000256695"/>
    </source>
</evidence>
<dbReference type="EMBL" id="NXLX01000008">
    <property type="protein sequence ID" value="RDU73911.1"/>
    <property type="molecule type" value="Genomic_DNA"/>
</dbReference>
<dbReference type="Proteomes" id="UP000256695">
    <property type="component" value="Unassembled WGS sequence"/>
</dbReference>
<reference evidence="2 3" key="1">
    <citation type="submission" date="2018-04" db="EMBL/GenBank/DDBJ databases">
        <title>Novel Campyloabacter and Helicobacter Species and Strains.</title>
        <authorList>
            <person name="Mannion A.J."/>
            <person name="Shen Z."/>
            <person name="Fox J.G."/>
        </authorList>
    </citation>
    <scope>NUCLEOTIDE SEQUENCE [LARGE SCALE GENOMIC DNA]</scope>
    <source>
        <strain evidence="2 3">MIT 04-9362</strain>
    </source>
</reference>
<evidence type="ECO:0000259" key="1">
    <source>
        <dbReference type="Pfam" id="PF03496"/>
    </source>
</evidence>
<dbReference type="Pfam" id="PF03496">
    <property type="entry name" value="ADPrib_exo_Tox"/>
    <property type="match status" value="1"/>
</dbReference>
<feature type="domain" description="ADP ribosyltransferase" evidence="1">
    <location>
        <begin position="56"/>
        <end position="248"/>
    </location>
</feature>
<dbReference type="AlphaFoldDB" id="A0A3D8JAI9"/>
<dbReference type="OrthoDB" id="5354485at2"/>
<dbReference type="SUPFAM" id="SSF56399">
    <property type="entry name" value="ADP-ribosylation"/>
    <property type="match status" value="1"/>
</dbReference>
<proteinExistence type="predicted"/>
<dbReference type="Gene3D" id="3.90.176.10">
    <property type="entry name" value="Toxin ADP-ribosyltransferase, Chain A, domain 1"/>
    <property type="match status" value="1"/>
</dbReference>
<protein>
    <recommendedName>
        <fullName evidence="1">ADP ribosyltransferase domain-containing protein</fullName>
    </recommendedName>
</protein>
<accession>A0A3D8JAI9</accession>